<dbReference type="EMBL" id="DSOV01000005">
    <property type="protein sequence ID" value="HEN40988.1"/>
    <property type="molecule type" value="Genomic_DNA"/>
</dbReference>
<sequence length="182" mass="20554">MNDRDRWNRAIAAVTAEFASLPPAVRGRLGEVAGAIRQVRRELQHLAGELDSAAICASCGGECCRRGKYHVTVADILVFLAEGEPLFTPRFDRDACPYLDDHGCMMEPSLRPFPCITFNCERVEGLWEPERVEAFYRGERRLRGLYGELERLFTPHPGEARRMAILGYGNNTERCIHGDNDQ</sequence>
<name>A0A831TYR4_GEOME</name>
<gene>
    <name evidence="1" type="ORF">ENQ87_01235</name>
</gene>
<protein>
    <recommendedName>
        <fullName evidence="2">YkgJ family cysteine cluster protein</fullName>
    </recommendedName>
</protein>
<evidence type="ECO:0000313" key="1">
    <source>
        <dbReference type="EMBL" id="HEN40988.1"/>
    </source>
</evidence>
<dbReference type="AlphaFoldDB" id="A0A831TYR4"/>
<proteinExistence type="predicted"/>
<accession>A0A831TYR4</accession>
<comment type="caution">
    <text evidence="1">The sequence shown here is derived from an EMBL/GenBank/DDBJ whole genome shotgun (WGS) entry which is preliminary data.</text>
</comment>
<organism evidence="1">
    <name type="scientific">Geobacter metallireducens</name>
    <dbReference type="NCBI Taxonomy" id="28232"/>
    <lineage>
        <taxon>Bacteria</taxon>
        <taxon>Pseudomonadati</taxon>
        <taxon>Thermodesulfobacteriota</taxon>
        <taxon>Desulfuromonadia</taxon>
        <taxon>Geobacterales</taxon>
        <taxon>Geobacteraceae</taxon>
        <taxon>Geobacter</taxon>
    </lineage>
</organism>
<reference evidence="1" key="1">
    <citation type="journal article" date="2020" name="mSystems">
        <title>Genome- and Community-Level Interaction Insights into Carbon Utilization and Element Cycling Functions of Hydrothermarchaeota in Hydrothermal Sediment.</title>
        <authorList>
            <person name="Zhou Z."/>
            <person name="Liu Y."/>
            <person name="Xu W."/>
            <person name="Pan J."/>
            <person name="Luo Z.H."/>
            <person name="Li M."/>
        </authorList>
    </citation>
    <scope>NUCLEOTIDE SEQUENCE [LARGE SCALE GENOMIC DNA]</scope>
    <source>
        <strain evidence="1">SpSt-349</strain>
    </source>
</reference>
<evidence type="ECO:0008006" key="2">
    <source>
        <dbReference type="Google" id="ProtNLM"/>
    </source>
</evidence>